<dbReference type="OrthoDB" id="9779098at2"/>
<dbReference type="PROSITE" id="PS51257">
    <property type="entry name" value="PROKAR_LIPOPROTEIN"/>
    <property type="match status" value="1"/>
</dbReference>
<protein>
    <recommendedName>
        <fullName evidence="3">DUF3221 domain-containing protein</fullName>
    </recommendedName>
</protein>
<proteinExistence type="predicted"/>
<dbReference type="AlphaFoldDB" id="A0A2S0KN59"/>
<dbReference type="RefSeq" id="WP_106012433.1">
    <property type="nucleotide sequence ID" value="NZ_CP027226.1"/>
</dbReference>
<dbReference type="EMBL" id="CP027226">
    <property type="protein sequence ID" value="AVM42475.1"/>
    <property type="molecule type" value="Genomic_DNA"/>
</dbReference>
<gene>
    <name evidence="1" type="ORF">C5Q98_04230</name>
</gene>
<evidence type="ECO:0000313" key="2">
    <source>
        <dbReference type="Proteomes" id="UP000237947"/>
    </source>
</evidence>
<evidence type="ECO:0008006" key="3">
    <source>
        <dbReference type="Google" id="ProtNLM"/>
    </source>
</evidence>
<organism evidence="1 2">
    <name type="scientific">Fastidiosipila sanguinis</name>
    <dbReference type="NCBI Taxonomy" id="236753"/>
    <lineage>
        <taxon>Bacteria</taxon>
        <taxon>Bacillati</taxon>
        <taxon>Bacillota</taxon>
        <taxon>Clostridia</taxon>
        <taxon>Eubacteriales</taxon>
        <taxon>Oscillospiraceae</taxon>
        <taxon>Fastidiosipila</taxon>
    </lineage>
</organism>
<evidence type="ECO:0000313" key="1">
    <source>
        <dbReference type="EMBL" id="AVM42475.1"/>
    </source>
</evidence>
<accession>A0A2S0KN59</accession>
<reference evidence="2" key="1">
    <citation type="submission" date="2018-02" db="EMBL/GenBank/DDBJ databases">
        <authorList>
            <person name="Holder M.E."/>
            <person name="Ajami N.J."/>
            <person name="Petrosino J.F."/>
        </authorList>
    </citation>
    <scope>NUCLEOTIDE SEQUENCE [LARGE SCALE GENOMIC DNA]</scope>
    <source>
        <strain evidence="2">CCUG 47711</strain>
    </source>
</reference>
<sequence length="120" mass="13689">MNLKRPKTIKRVSLVLVLSFFVLLLSACDRNSANYIIDNKPKIEGIVEEINENTILIENETGKYLVSLDIKNKDSMTDFFIGDVVYVYYDGAILETYPAQINNALFIALKTPSKDRPQRD</sequence>
<dbReference type="Proteomes" id="UP000237947">
    <property type="component" value="Chromosome"/>
</dbReference>
<keyword evidence="2" id="KW-1185">Reference proteome</keyword>
<name>A0A2S0KN59_9FIRM</name>
<dbReference type="KEGG" id="fsa:C5Q98_04230"/>